<evidence type="ECO:0008006" key="3">
    <source>
        <dbReference type="Google" id="ProtNLM"/>
    </source>
</evidence>
<name>A0A1G1ZKP5_9BACT</name>
<dbReference type="InterPro" id="IPR003607">
    <property type="entry name" value="HD/PDEase_dom"/>
</dbReference>
<dbReference type="CDD" id="cd00077">
    <property type="entry name" value="HDc"/>
    <property type="match status" value="1"/>
</dbReference>
<dbReference type="PANTHER" id="PTHR11373">
    <property type="entry name" value="DEOXYNUCLEOSIDE TRIPHOSPHATE TRIPHOSPHOHYDROLASE"/>
    <property type="match status" value="1"/>
</dbReference>
<evidence type="ECO:0000313" key="2">
    <source>
        <dbReference type="Proteomes" id="UP000177942"/>
    </source>
</evidence>
<protein>
    <recommendedName>
        <fullName evidence="3">HD/PDEase domain-containing protein</fullName>
    </recommendedName>
</protein>
<dbReference type="Proteomes" id="UP000177942">
    <property type="component" value="Unassembled WGS sequence"/>
</dbReference>
<dbReference type="EMBL" id="MHJJ01000014">
    <property type="protein sequence ID" value="OGY65203.1"/>
    <property type="molecule type" value="Genomic_DNA"/>
</dbReference>
<sequence length="421" mass="48984">MIFHDPFVGDIDCSEVQPIIDRPIFQRLRFIKQLGLSYLIFPFANHTRFEHSIGAYGRTQHRTRLWRKWNIIDRDMARDIEIYSLIHDIGHGPYSHVVEAVTAINHDERGLELLNGLAKVIKQCGGNLENIKRLFSHRNNLFKAVHDKNLGTEKFDYLERDAAYTNSGQPQFRELPHRVKFVRGEIVVPYQDDLLDAAIGLQAFYMDMYKNIYLQPACMVLQRLMQKLIFALMKESEITEEQLWNMTDADLDTRILNSKQAWVKAGGGVIRNRQWPRVAISLKHRRFAESEENGDNNKRRLSVFPIGARRMNGLARYFYKNPRRIAAMEREIEETFAFPQHSVLVVPATDSHRFKAQQIQVSRDGEISSLDQWRPEGVSRLNEIALSYMCVRVAVEPEFREKMASRPVSREVVKLLLSKTS</sequence>
<proteinExistence type="predicted"/>
<organism evidence="1 2">
    <name type="scientific">Candidatus Harrisonbacteria bacterium RIFCSPLOWO2_01_FULL_44_18</name>
    <dbReference type="NCBI Taxonomy" id="1798407"/>
    <lineage>
        <taxon>Bacteria</taxon>
        <taxon>Candidatus Harrisoniibacteriota</taxon>
    </lineage>
</organism>
<dbReference type="InterPro" id="IPR050135">
    <property type="entry name" value="dGTPase-like"/>
</dbReference>
<comment type="caution">
    <text evidence="1">The sequence shown here is derived from an EMBL/GenBank/DDBJ whole genome shotgun (WGS) entry which is preliminary data.</text>
</comment>
<dbReference type="GO" id="GO:0006203">
    <property type="term" value="P:dGTP catabolic process"/>
    <property type="evidence" value="ECO:0007669"/>
    <property type="project" value="TreeGrafter"/>
</dbReference>
<dbReference type="PANTHER" id="PTHR11373:SF4">
    <property type="entry name" value="DEOXYNUCLEOSIDE TRIPHOSPHATE TRIPHOSPHOHYDROLASE SAMHD1"/>
    <property type="match status" value="1"/>
</dbReference>
<reference evidence="1 2" key="1">
    <citation type="journal article" date="2016" name="Nat. Commun.">
        <title>Thousands of microbial genomes shed light on interconnected biogeochemical processes in an aquifer system.</title>
        <authorList>
            <person name="Anantharaman K."/>
            <person name="Brown C.T."/>
            <person name="Hug L.A."/>
            <person name="Sharon I."/>
            <person name="Castelle C.J."/>
            <person name="Probst A.J."/>
            <person name="Thomas B.C."/>
            <person name="Singh A."/>
            <person name="Wilkins M.J."/>
            <person name="Karaoz U."/>
            <person name="Brodie E.L."/>
            <person name="Williams K.H."/>
            <person name="Hubbard S.S."/>
            <person name="Banfield J.F."/>
        </authorList>
    </citation>
    <scope>NUCLEOTIDE SEQUENCE [LARGE SCALE GENOMIC DNA]</scope>
</reference>
<accession>A0A1G1ZKP5</accession>
<evidence type="ECO:0000313" key="1">
    <source>
        <dbReference type="EMBL" id="OGY65203.1"/>
    </source>
</evidence>
<dbReference type="AlphaFoldDB" id="A0A1G1ZKP5"/>
<dbReference type="Gene3D" id="1.10.3210.10">
    <property type="entry name" value="Hypothetical protein af1432"/>
    <property type="match status" value="1"/>
</dbReference>
<dbReference type="SUPFAM" id="SSF109604">
    <property type="entry name" value="HD-domain/PDEase-like"/>
    <property type="match status" value="1"/>
</dbReference>
<dbReference type="GO" id="GO:0008832">
    <property type="term" value="F:dGTPase activity"/>
    <property type="evidence" value="ECO:0007669"/>
    <property type="project" value="TreeGrafter"/>
</dbReference>
<gene>
    <name evidence="1" type="ORF">A3A16_00740</name>
</gene>